<dbReference type="Gene3D" id="2.70.98.10">
    <property type="match status" value="1"/>
</dbReference>
<dbReference type="STRING" id="104663.SAMN04488121_107324"/>
<proteinExistence type="predicted"/>
<evidence type="ECO:0000256" key="1">
    <source>
        <dbReference type="ARBA" id="ARBA00001913"/>
    </source>
</evidence>
<dbReference type="AlphaFoldDB" id="A0A1G7YFD8"/>
<evidence type="ECO:0000259" key="7">
    <source>
        <dbReference type="Pfam" id="PF14508"/>
    </source>
</evidence>
<keyword evidence="4" id="KW-0106">Calcium</keyword>
<keyword evidence="5" id="KW-0326">Glycosidase</keyword>
<dbReference type="GO" id="GO:0030246">
    <property type="term" value="F:carbohydrate binding"/>
    <property type="evidence" value="ECO:0007669"/>
    <property type="project" value="InterPro"/>
</dbReference>
<dbReference type="InterPro" id="IPR029483">
    <property type="entry name" value="GH97_C"/>
</dbReference>
<dbReference type="Proteomes" id="UP000199045">
    <property type="component" value="Unassembled WGS sequence"/>
</dbReference>
<dbReference type="InterPro" id="IPR019563">
    <property type="entry name" value="GH97_catalytic"/>
</dbReference>
<dbReference type="InterPro" id="IPR029486">
    <property type="entry name" value="GH97_N"/>
</dbReference>
<comment type="cofactor">
    <cofactor evidence="1">
        <name>Ca(2+)</name>
        <dbReference type="ChEBI" id="CHEBI:29108"/>
    </cofactor>
</comment>
<dbReference type="InterPro" id="IPR013785">
    <property type="entry name" value="Aldolase_TIM"/>
</dbReference>
<evidence type="ECO:0000256" key="2">
    <source>
        <dbReference type="ARBA" id="ARBA00011245"/>
    </source>
</evidence>
<sequence length="648" mass="73742">MTYKGLSITGIFLFYLSGIHAQQQYTVVSPDKSVTLRVTVGTDISYSLSQDNKELIAPSVVSFRTDAEKPGAWKVSKAKPGTHDGTLTPVIMQKTKSIADKYNELHLDFTNGLALEWRAYDNGIAWHWITSSKKPYKVLDEQAGFVMDKEGRSWYPQEDAMFSHNERKYIHYKLDSLDDKKLASLPALFEVKNTKLLITESGLFNYAGMWLLGQGGGKLKAVFPAYPHEKKVTSDRDEQVTSRENYLAAIQGPQSFPWRIVMIARQDGDLLTNQLVYQLAPPATGDYSWVKPGKVQWDWWHYNNIYDVDFRAGINNDTYRYYIDFASKYGIEYVLLDEGWCDTRDLMKLTPGINVKELVDYAKAKNVNILLWTSWLVLDKQLDMALDKFREWGVKGIKVDFMQRDDQDMVNYYEKVSKAAAARQLMVDFHGAYKPTGWLRTYPNVLTSEGVLGNEISKFADWITPEHTTTIPFIRMAAGPMDFTPGGMLNVQRDDWAAVPSEPMTLGTRCNQLAMYVVFESPLQMLCDLPTHYYHEPVAMEFLKTVPTTWQQTIPLHAKVGEYVAVARQAPNGDWYIGAMTNWTPRELTIDLSFLSEGSYKIDSWKDGINADRNAKDCKMESGTIDNHSKITLKLAKGGGYVARITKQ</sequence>
<accession>A0A1G7YFD8</accession>
<evidence type="ECO:0000256" key="5">
    <source>
        <dbReference type="ARBA" id="ARBA00023295"/>
    </source>
</evidence>
<dbReference type="Gene3D" id="2.60.40.1180">
    <property type="entry name" value="Golgi alpha-mannosidase II"/>
    <property type="match status" value="1"/>
</dbReference>
<dbReference type="SUPFAM" id="SSF51445">
    <property type="entry name" value="(Trans)glycosidases"/>
    <property type="match status" value="1"/>
</dbReference>
<dbReference type="Gene3D" id="3.20.20.70">
    <property type="entry name" value="Aldolase class I"/>
    <property type="match status" value="1"/>
</dbReference>
<evidence type="ECO:0000259" key="8">
    <source>
        <dbReference type="Pfam" id="PF14509"/>
    </source>
</evidence>
<dbReference type="PANTHER" id="PTHR35803:SF2">
    <property type="entry name" value="RETAINING ALPHA-GALACTOSIDASE"/>
    <property type="match status" value="1"/>
</dbReference>
<comment type="subunit">
    <text evidence="2">Monomer.</text>
</comment>
<dbReference type="InterPro" id="IPR014718">
    <property type="entry name" value="GH-type_carb-bd"/>
</dbReference>
<dbReference type="InterPro" id="IPR017853">
    <property type="entry name" value="GH"/>
</dbReference>
<dbReference type="InterPro" id="IPR013780">
    <property type="entry name" value="Glyco_hydro_b"/>
</dbReference>
<keyword evidence="3" id="KW-0378">Hydrolase</keyword>
<dbReference type="GO" id="GO:0016798">
    <property type="term" value="F:hydrolase activity, acting on glycosyl bonds"/>
    <property type="evidence" value="ECO:0007669"/>
    <property type="project" value="UniProtKB-KW"/>
</dbReference>
<dbReference type="InterPro" id="IPR052720">
    <property type="entry name" value="Glycosyl_hydrolase_97"/>
</dbReference>
<name>A0A1G7YFD8_CHIFI</name>
<feature type="domain" description="Glycosyl-hydrolase 97 C-terminal oligomerisation" evidence="8">
    <location>
        <begin position="549"/>
        <end position="646"/>
    </location>
</feature>
<dbReference type="Pfam" id="PF10566">
    <property type="entry name" value="Glyco_hydro_97"/>
    <property type="match status" value="1"/>
</dbReference>
<evidence type="ECO:0000259" key="6">
    <source>
        <dbReference type="Pfam" id="PF10566"/>
    </source>
</evidence>
<dbReference type="PANTHER" id="PTHR35803">
    <property type="entry name" value="GLUCAN 1,4-ALPHA-GLUCOSIDASE SUSB-RELATED"/>
    <property type="match status" value="1"/>
</dbReference>
<evidence type="ECO:0000313" key="10">
    <source>
        <dbReference type="Proteomes" id="UP000199045"/>
    </source>
</evidence>
<dbReference type="EMBL" id="FNBN01000007">
    <property type="protein sequence ID" value="SDG95047.1"/>
    <property type="molecule type" value="Genomic_DNA"/>
</dbReference>
<reference evidence="9 10" key="1">
    <citation type="submission" date="2016-10" db="EMBL/GenBank/DDBJ databases">
        <authorList>
            <person name="de Groot N.N."/>
        </authorList>
    </citation>
    <scope>NUCLEOTIDE SEQUENCE [LARGE SCALE GENOMIC DNA]</scope>
    <source>
        <strain evidence="9 10">DSM 527</strain>
    </source>
</reference>
<evidence type="ECO:0000256" key="3">
    <source>
        <dbReference type="ARBA" id="ARBA00022801"/>
    </source>
</evidence>
<feature type="domain" description="Glycosyl-hydrolase 97 catalytic" evidence="6">
    <location>
        <begin position="299"/>
        <end position="451"/>
    </location>
</feature>
<gene>
    <name evidence="9" type="ORF">SAMN04488121_107324</name>
</gene>
<dbReference type="Pfam" id="PF14509">
    <property type="entry name" value="GH97_C"/>
    <property type="match status" value="1"/>
</dbReference>
<evidence type="ECO:0000256" key="4">
    <source>
        <dbReference type="ARBA" id="ARBA00022837"/>
    </source>
</evidence>
<dbReference type="RefSeq" id="WP_089836051.1">
    <property type="nucleotide sequence ID" value="NZ_FNBN01000007.1"/>
</dbReference>
<protein>
    <submittedName>
        <fullName evidence="9">Alpha-glucosidase</fullName>
    </submittedName>
</protein>
<dbReference type="OrthoDB" id="57532at2"/>
<evidence type="ECO:0000313" key="9">
    <source>
        <dbReference type="EMBL" id="SDG95047.1"/>
    </source>
</evidence>
<dbReference type="Pfam" id="PF14508">
    <property type="entry name" value="GH97_N"/>
    <property type="match status" value="1"/>
</dbReference>
<organism evidence="9 10">
    <name type="scientific">Chitinophaga filiformis</name>
    <name type="common">Myxococcus filiformis</name>
    <name type="synonym">Flexibacter filiformis</name>
    <dbReference type="NCBI Taxonomy" id="104663"/>
    <lineage>
        <taxon>Bacteria</taxon>
        <taxon>Pseudomonadati</taxon>
        <taxon>Bacteroidota</taxon>
        <taxon>Chitinophagia</taxon>
        <taxon>Chitinophagales</taxon>
        <taxon>Chitinophagaceae</taxon>
        <taxon>Chitinophaga</taxon>
    </lineage>
</organism>
<feature type="domain" description="Glycosyl-hydrolase 97 N-terminal" evidence="7">
    <location>
        <begin position="27"/>
        <end position="282"/>
    </location>
</feature>